<dbReference type="GO" id="GO:0016791">
    <property type="term" value="F:phosphatase activity"/>
    <property type="evidence" value="ECO:0007669"/>
    <property type="project" value="UniProtKB-ARBA"/>
</dbReference>
<dbReference type="InterPro" id="IPR029021">
    <property type="entry name" value="Prot-tyrosine_phosphatase-like"/>
</dbReference>
<evidence type="ECO:0000313" key="4">
    <source>
        <dbReference type="Proteomes" id="UP000650467"/>
    </source>
</evidence>
<dbReference type="PANTHER" id="PTHR23339">
    <property type="entry name" value="TYROSINE SPECIFIC PROTEIN PHOSPHATASE AND DUAL SPECIFICITY PROTEIN PHOSPHATASE"/>
    <property type="match status" value="1"/>
</dbReference>
<evidence type="ECO:0000256" key="1">
    <source>
        <dbReference type="ARBA" id="ARBA00022801"/>
    </source>
</evidence>
<accession>A0A835TNV7</accession>
<proteinExistence type="predicted"/>
<dbReference type="InterPro" id="IPR057023">
    <property type="entry name" value="PTP-SAK"/>
</dbReference>
<evidence type="ECO:0000259" key="2">
    <source>
        <dbReference type="PROSITE" id="PS50056"/>
    </source>
</evidence>
<dbReference type="EMBL" id="JAEHOC010000004">
    <property type="protein sequence ID" value="KAG2442470.1"/>
    <property type="molecule type" value="Genomic_DNA"/>
</dbReference>
<keyword evidence="4" id="KW-1185">Reference proteome</keyword>
<dbReference type="InterPro" id="IPR000387">
    <property type="entry name" value="Tyr_Pase_dom"/>
</dbReference>
<dbReference type="AlphaFoldDB" id="A0A835TNV7"/>
<dbReference type="SMART" id="SM00404">
    <property type="entry name" value="PTPc_motif"/>
    <property type="match status" value="1"/>
</dbReference>
<evidence type="ECO:0000313" key="3">
    <source>
        <dbReference type="EMBL" id="KAG2442470.1"/>
    </source>
</evidence>
<dbReference type="CDD" id="cd14505">
    <property type="entry name" value="CDKN3-like"/>
    <property type="match status" value="1"/>
</dbReference>
<sequence>MNAGSEDAPDVQCIANKQRALSVPFGSLDTTGQHHHRVVDSVSCPLEVSFLPPVASPANGGRLGLTVCPGKHILARDGTLFCRDLAADLTRLREVHGVDVVVALLPEAELRYLKVRDYASAVAAHRMEYLHLPIIEMAAPSDLHQAAALIDMVVERINAGKTVVLHCKGGVGRAGVIAACTLLRLHVCTSPRDAIATVRKYRRGAVESRRQEEFVSTYSRLCSNPAAAWVQQSLADIAAGNGPNVPVR</sequence>
<comment type="caution">
    <text evidence="3">The sequence shown here is derived from an EMBL/GenBank/DDBJ whole genome shotgun (WGS) entry which is preliminary data.</text>
</comment>
<feature type="domain" description="Tyrosine specific protein phosphatases" evidence="2">
    <location>
        <begin position="144"/>
        <end position="213"/>
    </location>
</feature>
<dbReference type="SUPFAM" id="SSF52799">
    <property type="entry name" value="(Phosphotyrosine protein) phosphatases II"/>
    <property type="match status" value="1"/>
</dbReference>
<dbReference type="Gene3D" id="3.90.190.10">
    <property type="entry name" value="Protein tyrosine phosphatase superfamily"/>
    <property type="match status" value="1"/>
</dbReference>
<keyword evidence="1" id="KW-0378">Hydrolase</keyword>
<dbReference type="OrthoDB" id="266663at2759"/>
<dbReference type="PROSITE" id="PS50056">
    <property type="entry name" value="TYR_PHOSPHATASE_2"/>
    <property type="match status" value="1"/>
</dbReference>
<dbReference type="Pfam" id="PF22784">
    <property type="entry name" value="PTP-SAK"/>
    <property type="match status" value="1"/>
</dbReference>
<dbReference type="InterPro" id="IPR050561">
    <property type="entry name" value="PTP"/>
</dbReference>
<reference evidence="3" key="1">
    <citation type="journal article" date="2020" name="bioRxiv">
        <title>Comparative genomics of Chlamydomonas.</title>
        <authorList>
            <person name="Craig R.J."/>
            <person name="Hasan A.R."/>
            <person name="Ness R.W."/>
            <person name="Keightley P.D."/>
        </authorList>
    </citation>
    <scope>NUCLEOTIDE SEQUENCE</scope>
    <source>
        <strain evidence="3">SAG 7.73</strain>
    </source>
</reference>
<dbReference type="InterPro" id="IPR003595">
    <property type="entry name" value="Tyr_Pase_cat"/>
</dbReference>
<protein>
    <recommendedName>
        <fullName evidence="2">Tyrosine specific protein phosphatases domain-containing protein</fullName>
    </recommendedName>
</protein>
<organism evidence="3 4">
    <name type="scientific">Chlamydomonas incerta</name>
    <dbReference type="NCBI Taxonomy" id="51695"/>
    <lineage>
        <taxon>Eukaryota</taxon>
        <taxon>Viridiplantae</taxon>
        <taxon>Chlorophyta</taxon>
        <taxon>core chlorophytes</taxon>
        <taxon>Chlorophyceae</taxon>
        <taxon>CS clade</taxon>
        <taxon>Chlamydomonadales</taxon>
        <taxon>Chlamydomonadaceae</taxon>
        <taxon>Chlamydomonas</taxon>
    </lineage>
</organism>
<dbReference type="FunFam" id="3.90.190.10:FF:000157">
    <property type="entry name" value="Protein-tyrosine phosphatase"/>
    <property type="match status" value="1"/>
</dbReference>
<gene>
    <name evidence="3" type="ORF">HXX76_002556</name>
</gene>
<name>A0A835TNV7_CHLIN</name>
<dbReference type="Proteomes" id="UP000650467">
    <property type="component" value="Unassembled WGS sequence"/>
</dbReference>